<dbReference type="PROSITE" id="PS00600">
    <property type="entry name" value="AA_TRANSFER_CLASS_3"/>
    <property type="match status" value="1"/>
</dbReference>
<dbReference type="Pfam" id="PF00202">
    <property type="entry name" value="Aminotran_3"/>
    <property type="match status" value="1"/>
</dbReference>
<organism evidence="15 16">
    <name type="scientific">Denticeps clupeoides</name>
    <name type="common">denticle herring</name>
    <dbReference type="NCBI Taxonomy" id="299321"/>
    <lineage>
        <taxon>Eukaryota</taxon>
        <taxon>Metazoa</taxon>
        <taxon>Chordata</taxon>
        <taxon>Craniata</taxon>
        <taxon>Vertebrata</taxon>
        <taxon>Euteleostomi</taxon>
        <taxon>Actinopterygii</taxon>
        <taxon>Neopterygii</taxon>
        <taxon>Teleostei</taxon>
        <taxon>Clupei</taxon>
        <taxon>Clupeiformes</taxon>
        <taxon>Denticipitoidei</taxon>
        <taxon>Denticipitidae</taxon>
        <taxon>Denticeps</taxon>
    </lineage>
</organism>
<dbReference type="GO" id="GO:0030170">
    <property type="term" value="F:pyridoxal phosphate binding"/>
    <property type="evidence" value="ECO:0007669"/>
    <property type="project" value="InterPro"/>
</dbReference>
<dbReference type="Gene3D" id="3.90.1150.10">
    <property type="entry name" value="Aspartate Aminotransferase, domain 1"/>
    <property type="match status" value="1"/>
</dbReference>
<dbReference type="SUPFAM" id="SSF53383">
    <property type="entry name" value="PLP-dependent transferases"/>
    <property type="match status" value="1"/>
</dbReference>
<protein>
    <recommendedName>
        <fullName evidence="10">Ethanolamine-phosphate phospho-lyase</fullName>
        <ecNumber evidence="9">4.2.3.2</ecNumber>
    </recommendedName>
    <alternativeName>
        <fullName evidence="11">Alanine--glyoxylate aminotransferase 2-like 1</fullName>
    </alternativeName>
</protein>
<dbReference type="InterPro" id="IPR015421">
    <property type="entry name" value="PyrdxlP-dep_Trfase_major"/>
</dbReference>
<keyword evidence="5 13" id="KW-0663">Pyridoxal phosphate</keyword>
<name>A0AAY3ZY75_9TELE</name>
<evidence type="ECO:0000256" key="7">
    <source>
        <dbReference type="ARBA" id="ARBA00023239"/>
    </source>
</evidence>
<dbReference type="CDD" id="cd00610">
    <property type="entry name" value="OAT_like"/>
    <property type="match status" value="1"/>
</dbReference>
<evidence type="ECO:0000256" key="2">
    <source>
        <dbReference type="ARBA" id="ARBA00004173"/>
    </source>
</evidence>
<keyword evidence="16" id="KW-1185">Reference proteome</keyword>
<sequence length="496" mass="55474">MTAARLDKQKTIDLRKKHIGPSCKVFFSHDPIKIVQAQGQYMYDEKNDRYLDCINNVAHVGHCHPEVVKAGAKQMELLNTNSRFLHDNLVQYAQRLQATLPEKLSVCYFVNSGSEANDLALRLARQYTGHKDIITLENAYHGHISSLIEISPYKFHQLTDTEQSPHVHVALSPDTYRGKYREDHPDPAAAYADNVREIIEKVDDKGNKIAAFIAESLQSCGGQVIPPPGYFQKVAEHVRNAGGVFIADEVQVGFGRVGTHFWAFQLQGEDFVPDIVTMGKPIGNGHPMSCVITTKEIAEAFMSSGMDYFNTFGGNPVSCAIGQAVLDVIKKENLQANALAVGSYLSHLLEEQKEKHPLVGDVRGRGLFVGVELVRDRVKRTPATAEAQDVIYKLKEERILLSADGPHRNVLKFKPPMCFSRQDADLAVQKIDQILTGIHVNRENKWNPHPPLFLVISQTFIFCLIENGHHIHPNEKNHSHGLTTVKASKTNKTRRT</sequence>
<dbReference type="InterPro" id="IPR015424">
    <property type="entry name" value="PyrdxlP-dep_Trfase"/>
</dbReference>
<evidence type="ECO:0000256" key="5">
    <source>
        <dbReference type="ARBA" id="ARBA00022898"/>
    </source>
</evidence>
<dbReference type="FunFam" id="3.40.640.10:FF:000058">
    <property type="entry name" value="ethanolamine-phosphate phospho-lyase isoform X1"/>
    <property type="match status" value="1"/>
</dbReference>
<gene>
    <name evidence="15" type="primary">ETNPPL</name>
</gene>
<dbReference type="Gene3D" id="3.40.640.10">
    <property type="entry name" value="Type I PLP-dependent aspartate aminotransferase-like (Major domain)"/>
    <property type="match status" value="1"/>
</dbReference>
<evidence type="ECO:0000256" key="6">
    <source>
        <dbReference type="ARBA" id="ARBA00023128"/>
    </source>
</evidence>
<reference evidence="15" key="2">
    <citation type="submission" date="2025-08" db="UniProtKB">
        <authorList>
            <consortium name="Ensembl"/>
        </authorList>
    </citation>
    <scope>IDENTIFICATION</scope>
</reference>
<evidence type="ECO:0000256" key="13">
    <source>
        <dbReference type="RuleBase" id="RU003560"/>
    </source>
</evidence>
<proteinExistence type="inferred from homology"/>
<dbReference type="InterPro" id="IPR005814">
    <property type="entry name" value="Aminotrans_3"/>
</dbReference>
<dbReference type="GO" id="GO:0005739">
    <property type="term" value="C:mitochondrion"/>
    <property type="evidence" value="ECO:0007669"/>
    <property type="project" value="UniProtKB-SubCell"/>
</dbReference>
<dbReference type="InterPro" id="IPR015422">
    <property type="entry name" value="PyrdxlP-dep_Trfase_small"/>
</dbReference>
<dbReference type="AlphaFoldDB" id="A0AAY3ZY75"/>
<evidence type="ECO:0000256" key="3">
    <source>
        <dbReference type="ARBA" id="ARBA00008954"/>
    </source>
</evidence>
<dbReference type="GO" id="GO:0050459">
    <property type="term" value="F:ethanolamine-phosphate phospho-lyase activity"/>
    <property type="evidence" value="ECO:0007669"/>
    <property type="project" value="UniProtKB-EC"/>
</dbReference>
<dbReference type="GO" id="GO:0008483">
    <property type="term" value="F:transaminase activity"/>
    <property type="evidence" value="ECO:0007669"/>
    <property type="project" value="InterPro"/>
</dbReference>
<keyword evidence="7" id="KW-0456">Lyase</keyword>
<accession>A0AAY3ZY75</accession>
<dbReference type="EC" id="4.2.3.2" evidence="9"/>
<dbReference type="GeneTree" id="ENSGT00940000157910"/>
<evidence type="ECO:0000256" key="11">
    <source>
        <dbReference type="ARBA" id="ARBA00041584"/>
    </source>
</evidence>
<comment type="subcellular location">
    <subcellularLocation>
        <location evidence="2">Mitochondrion</location>
    </subcellularLocation>
</comment>
<reference evidence="15 16" key="1">
    <citation type="submission" date="2020-06" db="EMBL/GenBank/DDBJ databases">
        <authorList>
            <consortium name="Wellcome Sanger Institute Data Sharing"/>
        </authorList>
    </citation>
    <scope>NUCLEOTIDE SEQUENCE [LARGE SCALE GENOMIC DNA]</scope>
</reference>
<dbReference type="PANTHER" id="PTHR45688">
    <property type="match status" value="1"/>
</dbReference>
<dbReference type="PIRSF" id="PIRSF000521">
    <property type="entry name" value="Transaminase_4ab_Lys_Orn"/>
    <property type="match status" value="1"/>
</dbReference>
<comment type="catalytic activity">
    <reaction evidence="12">
        <text>phosphoethanolamine + H2O = acetaldehyde + NH4(+) + phosphate</text>
        <dbReference type="Rhea" id="RHEA:17889"/>
        <dbReference type="ChEBI" id="CHEBI:15343"/>
        <dbReference type="ChEBI" id="CHEBI:15377"/>
        <dbReference type="ChEBI" id="CHEBI:28938"/>
        <dbReference type="ChEBI" id="CHEBI:43474"/>
        <dbReference type="ChEBI" id="CHEBI:58190"/>
        <dbReference type="EC" id="4.2.3.2"/>
    </reaction>
</comment>
<dbReference type="Ensembl" id="ENSDCDT00010001838.1">
    <property type="protein sequence ID" value="ENSDCDP00010001767.1"/>
    <property type="gene ID" value="ENSDCDG00010000744.1"/>
</dbReference>
<evidence type="ECO:0000256" key="8">
    <source>
        <dbReference type="ARBA" id="ARBA00037113"/>
    </source>
</evidence>
<reference evidence="15" key="3">
    <citation type="submission" date="2025-09" db="UniProtKB">
        <authorList>
            <consortium name="Ensembl"/>
        </authorList>
    </citation>
    <scope>IDENTIFICATION</scope>
</reference>
<dbReference type="PANTHER" id="PTHR45688:SF1">
    <property type="entry name" value="ETHANOLAMINE-PHOSPHATE PHOSPHO-LYASE"/>
    <property type="match status" value="1"/>
</dbReference>
<evidence type="ECO:0000256" key="4">
    <source>
        <dbReference type="ARBA" id="ARBA00011881"/>
    </source>
</evidence>
<comment type="cofactor">
    <cofactor evidence="1">
        <name>pyridoxal 5'-phosphate</name>
        <dbReference type="ChEBI" id="CHEBI:597326"/>
    </cofactor>
</comment>
<comment type="similarity">
    <text evidence="3 13">Belongs to the class-III pyridoxal-phosphate-dependent aminotransferase family.</text>
</comment>
<comment type="function">
    <text evidence="8">Catalyzes the pyridoxal-phosphate-dependent breakdown of phosphoethanolamine, converting it to ammonia, inorganic phosphate and acetaldehyde.</text>
</comment>
<comment type="subunit">
    <text evidence="4">Homotetramer.</text>
</comment>
<evidence type="ECO:0000256" key="12">
    <source>
        <dbReference type="ARBA" id="ARBA00047688"/>
    </source>
</evidence>
<evidence type="ECO:0000256" key="9">
    <source>
        <dbReference type="ARBA" id="ARBA00039127"/>
    </source>
</evidence>
<evidence type="ECO:0000313" key="15">
    <source>
        <dbReference type="Ensembl" id="ENSDCDP00010001767.1"/>
    </source>
</evidence>
<dbReference type="InterPro" id="IPR049704">
    <property type="entry name" value="Aminotrans_3_PPA_site"/>
</dbReference>
<dbReference type="Proteomes" id="UP000694580">
    <property type="component" value="Chromosome 1"/>
</dbReference>
<keyword evidence="6" id="KW-0496">Mitochondrion</keyword>
<evidence type="ECO:0000256" key="1">
    <source>
        <dbReference type="ARBA" id="ARBA00001933"/>
    </source>
</evidence>
<evidence type="ECO:0000313" key="16">
    <source>
        <dbReference type="Proteomes" id="UP000694580"/>
    </source>
</evidence>
<feature type="region of interest" description="Disordered" evidence="14">
    <location>
        <begin position="473"/>
        <end position="496"/>
    </location>
</feature>
<evidence type="ECO:0000256" key="10">
    <source>
        <dbReference type="ARBA" id="ARBA00040022"/>
    </source>
</evidence>
<evidence type="ECO:0000256" key="14">
    <source>
        <dbReference type="SAM" id="MobiDB-lite"/>
    </source>
</evidence>